<dbReference type="GeneID" id="57400309"/>
<gene>
    <name evidence="2" type="ORF">PtoMrB4_50780</name>
</gene>
<organism evidence="2 3">
    <name type="scientific">Metapseudomonas otitidis</name>
    <dbReference type="NCBI Taxonomy" id="319939"/>
    <lineage>
        <taxon>Bacteria</taxon>
        <taxon>Pseudomonadati</taxon>
        <taxon>Pseudomonadota</taxon>
        <taxon>Gammaproteobacteria</taxon>
        <taxon>Pseudomonadales</taxon>
        <taxon>Pseudomonadaceae</taxon>
        <taxon>Metapseudomonas</taxon>
    </lineage>
</organism>
<dbReference type="Proteomes" id="UP000501237">
    <property type="component" value="Chromosome"/>
</dbReference>
<dbReference type="KEGG" id="poj:PtoMrB4_50780"/>
<dbReference type="InterPro" id="IPR013976">
    <property type="entry name" value="HDOD"/>
</dbReference>
<reference evidence="2 3" key="1">
    <citation type="journal article" date="2020" name="Microbiol. Resour. Announc.">
        <title>Complete genome sequence of Pseudomonas otitidis strain MrB4, isolated from Lake Biwa in Japan.</title>
        <authorList>
            <person name="Miyazaki K."/>
            <person name="Hase E."/>
            <person name="Maruya T."/>
        </authorList>
    </citation>
    <scope>NUCLEOTIDE SEQUENCE [LARGE SCALE GENOMIC DNA]</scope>
    <source>
        <strain evidence="2 3">MrB4</strain>
    </source>
</reference>
<evidence type="ECO:0000313" key="2">
    <source>
        <dbReference type="EMBL" id="BCA31101.1"/>
    </source>
</evidence>
<dbReference type="RefSeq" id="WP_172434789.1">
    <property type="nucleotide sequence ID" value="NZ_AP022642.1"/>
</dbReference>
<dbReference type="Gene3D" id="1.10.3210.10">
    <property type="entry name" value="Hypothetical protein af1432"/>
    <property type="match status" value="1"/>
</dbReference>
<dbReference type="PROSITE" id="PS51833">
    <property type="entry name" value="HDOD"/>
    <property type="match status" value="1"/>
</dbReference>
<dbReference type="SUPFAM" id="SSF109604">
    <property type="entry name" value="HD-domain/PDEase-like"/>
    <property type="match status" value="1"/>
</dbReference>
<feature type="domain" description="HDOD" evidence="1">
    <location>
        <begin position="23"/>
        <end position="214"/>
    </location>
</feature>
<dbReference type="EMBL" id="AP022642">
    <property type="protein sequence ID" value="BCA31101.1"/>
    <property type="molecule type" value="Genomic_DNA"/>
</dbReference>
<dbReference type="AlphaFoldDB" id="A0A679GI89"/>
<name>A0A679GI89_9GAMM</name>
<evidence type="ECO:0000313" key="3">
    <source>
        <dbReference type="Proteomes" id="UP000501237"/>
    </source>
</evidence>
<proteinExistence type="predicted"/>
<protein>
    <submittedName>
        <fullName evidence="2">HDOD domain-containing protein</fullName>
    </submittedName>
</protein>
<sequence>MKTSKPVPTSLEGWIKQLDGVRLPIPAASHERVRRALGDSRRSLRDIADMIQDSPALALSLMREANRTATALGGPAESLEVALTRLGLKRSEELLNRLPAVAEHDIPLPLRQILLISQHASQQANGLFAARLARLWQEIHWNSLLFLSPLWPLLALYPELFSAWEKRVLVRGEPARKVERDLLGVPVLRLCQALAEHWRLPEWITEGYRLLNAQQRMLVKALHIARDNEHPLHQQQLLDADTDLRRWLTQPANTVLLANGLAISAHNSWTCDHSLRWQRLTGLYMQLPLADVQQLVHQQAVESARHHATPELWHPAQGLIWPWGTSRWPVDAAKPAPPPPAALQEWRTLCTQLLQEPSTFANIVQLTACARDALAACGMRRSLLLLVDKTQTRLMVQQSGGLPKEAAGLQLDPAQSQVLKRLLAQPGQLRLSPENAAQYSAFIPGNLKALFPADHLLLRSVAANGRVVLLVVADQGGQPFSDIGLQAFGKTMQCIERALLGFASRGR</sequence>
<dbReference type="Pfam" id="PF08668">
    <property type="entry name" value="HDOD"/>
    <property type="match status" value="1"/>
</dbReference>
<evidence type="ECO:0000259" key="1">
    <source>
        <dbReference type="PROSITE" id="PS51833"/>
    </source>
</evidence>
<accession>A0A679GI89</accession>